<evidence type="ECO:0000313" key="13">
    <source>
        <dbReference type="Proteomes" id="UP001325140"/>
    </source>
</evidence>
<evidence type="ECO:0000256" key="1">
    <source>
        <dbReference type="ARBA" id="ARBA00004651"/>
    </source>
</evidence>
<dbReference type="Pfam" id="PF00664">
    <property type="entry name" value="ABC_membrane"/>
    <property type="match status" value="1"/>
</dbReference>
<dbReference type="Gene3D" id="3.40.50.300">
    <property type="entry name" value="P-loop containing nucleotide triphosphate hydrolases"/>
    <property type="match status" value="1"/>
</dbReference>
<protein>
    <submittedName>
        <fullName evidence="12">ABC-transporter permease/ATP-binding protein</fullName>
    </submittedName>
</protein>
<dbReference type="SUPFAM" id="SSF52540">
    <property type="entry name" value="P-loop containing nucleoside triphosphate hydrolases"/>
    <property type="match status" value="1"/>
</dbReference>
<reference evidence="12" key="1">
    <citation type="submission" date="2022-10" db="EMBL/GenBank/DDBJ databases">
        <title>Host association and intracellularity evolved multiple times independently in the Rickettsiales.</title>
        <authorList>
            <person name="Castelli M."/>
            <person name="Nardi T."/>
            <person name="Gammuto L."/>
            <person name="Bellinzona G."/>
            <person name="Sabaneyeva E."/>
            <person name="Potekhin A."/>
            <person name="Serra V."/>
            <person name="Petroni G."/>
            <person name="Sassera D."/>
        </authorList>
    </citation>
    <scope>NUCLEOTIDE SEQUENCE [LARGE SCALE GENOMIC DNA]</scope>
    <source>
        <strain evidence="12">US_Bl 11III1</strain>
    </source>
</reference>
<dbReference type="PANTHER" id="PTHR24221">
    <property type="entry name" value="ATP-BINDING CASSETTE SUB-FAMILY B"/>
    <property type="match status" value="1"/>
</dbReference>
<evidence type="ECO:0000256" key="5">
    <source>
        <dbReference type="ARBA" id="ARBA00022840"/>
    </source>
</evidence>
<dbReference type="SUPFAM" id="SSF90123">
    <property type="entry name" value="ABC transporter transmembrane region"/>
    <property type="match status" value="1"/>
</dbReference>
<evidence type="ECO:0000256" key="3">
    <source>
        <dbReference type="ARBA" id="ARBA00022692"/>
    </source>
</evidence>
<dbReference type="InterPro" id="IPR011527">
    <property type="entry name" value="ABC1_TM_dom"/>
</dbReference>
<comment type="similarity">
    <text evidence="2">Belongs to the ABC transporter superfamily.</text>
</comment>
<dbReference type="EMBL" id="CP110343">
    <property type="protein sequence ID" value="WPX97638.1"/>
    <property type="molecule type" value="Genomic_DNA"/>
</dbReference>
<dbReference type="PROSITE" id="PS50929">
    <property type="entry name" value="ABC_TM1F"/>
    <property type="match status" value="1"/>
</dbReference>
<dbReference type="Proteomes" id="UP001325140">
    <property type="component" value="Chromosome"/>
</dbReference>
<dbReference type="InterPro" id="IPR003593">
    <property type="entry name" value="AAA+_ATPase"/>
</dbReference>
<gene>
    <name evidence="12" type="ORF">Fokcrypt_00147</name>
</gene>
<evidence type="ECO:0000256" key="4">
    <source>
        <dbReference type="ARBA" id="ARBA00022741"/>
    </source>
</evidence>
<dbReference type="PROSITE" id="PS00211">
    <property type="entry name" value="ABC_TRANSPORTER_1"/>
    <property type="match status" value="1"/>
</dbReference>
<proteinExistence type="inferred from homology"/>
<evidence type="ECO:0000256" key="7">
    <source>
        <dbReference type="ARBA" id="ARBA00023136"/>
    </source>
</evidence>
<dbReference type="InterPro" id="IPR027417">
    <property type="entry name" value="P-loop_NTPase"/>
</dbReference>
<dbReference type="Gene3D" id="1.20.1560.10">
    <property type="entry name" value="ABC transporter type 1, transmembrane domain"/>
    <property type="match status" value="1"/>
</dbReference>
<dbReference type="InterPro" id="IPR003439">
    <property type="entry name" value="ABC_transporter-like_ATP-bd"/>
</dbReference>
<keyword evidence="4" id="KW-0547">Nucleotide-binding</keyword>
<evidence type="ECO:0000259" key="10">
    <source>
        <dbReference type="PROSITE" id="PS50893"/>
    </source>
</evidence>
<feature type="transmembrane region" description="Helical" evidence="9">
    <location>
        <begin position="54"/>
        <end position="75"/>
    </location>
</feature>
<feature type="transmembrane region" description="Helical" evidence="9">
    <location>
        <begin position="133"/>
        <end position="151"/>
    </location>
</feature>
<dbReference type="SMART" id="SM00382">
    <property type="entry name" value="AAA"/>
    <property type="match status" value="1"/>
</dbReference>
<evidence type="ECO:0000259" key="11">
    <source>
        <dbReference type="PROSITE" id="PS50929"/>
    </source>
</evidence>
<name>A0ABZ0UR69_9RICK</name>
<feature type="domain" description="ABC transmembrane type-1" evidence="11">
    <location>
        <begin position="20"/>
        <end position="298"/>
    </location>
</feature>
<dbReference type="InterPro" id="IPR017871">
    <property type="entry name" value="ABC_transporter-like_CS"/>
</dbReference>
<keyword evidence="5" id="KW-0067">ATP-binding</keyword>
<dbReference type="InterPro" id="IPR036640">
    <property type="entry name" value="ABC1_TM_sf"/>
</dbReference>
<evidence type="ECO:0000256" key="2">
    <source>
        <dbReference type="ARBA" id="ARBA00005417"/>
    </source>
</evidence>
<dbReference type="PANTHER" id="PTHR24221:SF654">
    <property type="entry name" value="ATP-BINDING CASSETTE SUB-FAMILY B MEMBER 6"/>
    <property type="match status" value="1"/>
</dbReference>
<organism evidence="12 13">
    <name type="scientific">Candidatus Fokinia crypta</name>
    <dbReference type="NCBI Taxonomy" id="1920990"/>
    <lineage>
        <taxon>Bacteria</taxon>
        <taxon>Pseudomonadati</taxon>
        <taxon>Pseudomonadota</taxon>
        <taxon>Alphaproteobacteria</taxon>
        <taxon>Rickettsiales</taxon>
        <taxon>Candidatus Midichloriaceae</taxon>
        <taxon>Candidatus Fokinia</taxon>
    </lineage>
</organism>
<keyword evidence="3 9" id="KW-0812">Transmembrane</keyword>
<evidence type="ECO:0000256" key="6">
    <source>
        <dbReference type="ARBA" id="ARBA00022989"/>
    </source>
</evidence>
<evidence type="ECO:0000313" key="12">
    <source>
        <dbReference type="EMBL" id="WPX97638.1"/>
    </source>
</evidence>
<comment type="subcellular location">
    <subcellularLocation>
        <location evidence="1">Cell membrane</location>
        <topology evidence="1">Multi-pass membrane protein</topology>
    </subcellularLocation>
</comment>
<keyword evidence="6 9" id="KW-1133">Transmembrane helix</keyword>
<dbReference type="Pfam" id="PF00005">
    <property type="entry name" value="ABC_tran"/>
    <property type="match status" value="1"/>
</dbReference>
<dbReference type="PROSITE" id="PS50893">
    <property type="entry name" value="ABC_TRANSPORTER_2"/>
    <property type="match status" value="1"/>
</dbReference>
<feature type="transmembrane region" description="Helical" evidence="9">
    <location>
        <begin position="157"/>
        <end position="176"/>
    </location>
</feature>
<feature type="domain" description="ABC transporter" evidence="10">
    <location>
        <begin position="334"/>
        <end position="568"/>
    </location>
</feature>
<accession>A0ABZ0UR69</accession>
<evidence type="ECO:0000256" key="8">
    <source>
        <dbReference type="ARBA" id="ARBA00024725"/>
    </source>
</evidence>
<feature type="transmembrane region" description="Helical" evidence="9">
    <location>
        <begin position="244"/>
        <end position="262"/>
    </location>
</feature>
<dbReference type="RefSeq" id="WP_323722294.1">
    <property type="nucleotide sequence ID" value="NZ_CP110343.1"/>
</dbReference>
<keyword evidence="7 9" id="KW-0472">Membrane</keyword>
<sequence>MNVSSFIIESVKPYKYYLYFVAFLIILSGLEYPLKSYILKLIIDDVSVMQFHRIWMLVVWYCIAQALTFLLWYFFDWCELKYMPQIKRDIAIKFIKKIGLYDHHFFQEHPSSTISSRIKDAAKIIPRIMELSLIQPLHLLVTIIISVALLFKVHPIFGLTMLIWVSAFVVMCYIKIKKIGLLAKKEAEYEINTYGEVNDYVSNMMFIKIFSSLLYEKSRLKIQLEKLMTKSITTTSALISYFRIQHFIFSSYIGLCLISMVYCSSKGIITPGDFALVFMTNLEIITRLFHITFVVREIIIDYGTLKQALSILEYDTGVKDKPNASTLVVKEGMIQFHNVKFHHKNSTTLFLNKSITIPPKQKIGLVGYSGSGKSTFINLILRLYDIVDGSIYIDKQDICQVRQDSLRNAISVIPQDVSLFSRSIMENIRYGKISATDQEVIEAAKKAHIHDFITKLPKGYDSLVGERGSILSGGQKQRIAIARAILKNAPILILDEATSHLDSVIESAIQKSIAELMKNKTSIIIAHRLSTLLTVDRIVVFENGNIIEDDTHANLLKKGGTYKKLWDAQVGGFLPNGEI</sequence>
<dbReference type="InterPro" id="IPR039421">
    <property type="entry name" value="Type_1_exporter"/>
</dbReference>
<comment type="function">
    <text evidence="8">Part of an ABC transporter complex. Transmembrane domains (TMD) form a pore in the inner membrane and the ATP-binding domain (NBD) is responsible for energy generation.</text>
</comment>
<evidence type="ECO:0000256" key="9">
    <source>
        <dbReference type="SAM" id="Phobius"/>
    </source>
</evidence>
<keyword evidence="13" id="KW-1185">Reference proteome</keyword>
<feature type="transmembrane region" description="Helical" evidence="9">
    <location>
        <begin position="16"/>
        <end position="34"/>
    </location>
</feature>